<dbReference type="OrthoDB" id="9792010at2"/>
<dbReference type="PANTHER" id="PTHR34773">
    <property type="entry name" value="FLAGELLAR SECRETION CHAPERONE FLIS"/>
    <property type="match status" value="1"/>
</dbReference>
<dbReference type="CDD" id="cd16098">
    <property type="entry name" value="FliS"/>
    <property type="match status" value="1"/>
</dbReference>
<evidence type="ECO:0000256" key="2">
    <source>
        <dbReference type="ARBA" id="ARBA00008787"/>
    </source>
</evidence>
<comment type="similarity">
    <text evidence="2 6">Belongs to the FliS family.</text>
</comment>
<reference evidence="7 8" key="1">
    <citation type="journal article" date="2010" name="J. Bacteriol.">
        <title>Genome sequence of the oligotrophic marine Gammaproteobacterium HTCC2143, isolated from the Oregon Coast.</title>
        <authorList>
            <person name="Oh H.M."/>
            <person name="Kang I."/>
            <person name="Ferriera S."/>
            <person name="Giovannoni S.J."/>
            <person name="Cho J.C."/>
        </authorList>
    </citation>
    <scope>NUCLEOTIDE SEQUENCE [LARGE SCALE GENOMIC DNA]</scope>
    <source>
        <strain evidence="7 8">HTCC2143</strain>
    </source>
</reference>
<organism evidence="7 8">
    <name type="scientific">marine gamma proteobacterium HTCC2143</name>
    <dbReference type="NCBI Taxonomy" id="247633"/>
    <lineage>
        <taxon>Bacteria</taxon>
        <taxon>Pseudomonadati</taxon>
        <taxon>Pseudomonadota</taxon>
        <taxon>Gammaproteobacteria</taxon>
        <taxon>Cellvibrionales</taxon>
        <taxon>Spongiibacteraceae</taxon>
        <taxon>BD1-7 clade</taxon>
    </lineage>
</organism>
<sequence length="128" mass="13891">MLNKGLAQYQQVNTHCGVEGASPHRLIQMLMEGVLQRLAEAKGAMQRNVIADKGEAIGKAITILSGLDDSLNKDIGGEMAANLDDLYGYMQRRLLEANLHNDEGIIDEVVGLMKTIKSGWDTIAPEVA</sequence>
<dbReference type="AlphaFoldDB" id="A0YG70"/>
<dbReference type="NCBIfam" id="TIGR00208">
    <property type="entry name" value="fliS"/>
    <property type="match status" value="1"/>
</dbReference>
<keyword evidence="7" id="KW-0282">Flagellum</keyword>
<keyword evidence="7" id="KW-0966">Cell projection</keyword>
<dbReference type="GO" id="GO:0005829">
    <property type="term" value="C:cytosol"/>
    <property type="evidence" value="ECO:0007669"/>
    <property type="project" value="UniProtKB-SubCell"/>
</dbReference>
<evidence type="ECO:0000256" key="5">
    <source>
        <dbReference type="ARBA" id="ARBA00023186"/>
    </source>
</evidence>
<dbReference type="PIRSF" id="PIRSF039090">
    <property type="entry name" value="Flis"/>
    <property type="match status" value="1"/>
</dbReference>
<dbReference type="Proteomes" id="UP000004931">
    <property type="component" value="Unassembled WGS sequence"/>
</dbReference>
<dbReference type="eggNOG" id="COG1516">
    <property type="taxonomic scope" value="Bacteria"/>
</dbReference>
<evidence type="ECO:0000256" key="1">
    <source>
        <dbReference type="ARBA" id="ARBA00004514"/>
    </source>
</evidence>
<dbReference type="PANTHER" id="PTHR34773:SF1">
    <property type="entry name" value="FLAGELLAR SECRETION CHAPERONE FLIS"/>
    <property type="match status" value="1"/>
</dbReference>
<protein>
    <recommendedName>
        <fullName evidence="6">Flagellar secretion chaperone FliS</fullName>
    </recommendedName>
</protein>
<dbReference type="STRING" id="247633.GP2143_11002"/>
<dbReference type="SUPFAM" id="SSF101116">
    <property type="entry name" value="Flagellar export chaperone FliS"/>
    <property type="match status" value="1"/>
</dbReference>
<dbReference type="InterPro" id="IPR003713">
    <property type="entry name" value="FliS"/>
</dbReference>
<evidence type="ECO:0000256" key="4">
    <source>
        <dbReference type="ARBA" id="ARBA00022795"/>
    </source>
</evidence>
<dbReference type="EMBL" id="AAVT01000010">
    <property type="protein sequence ID" value="EAW30096.1"/>
    <property type="molecule type" value="Genomic_DNA"/>
</dbReference>
<proteinExistence type="inferred from homology"/>
<evidence type="ECO:0000256" key="6">
    <source>
        <dbReference type="PIRNR" id="PIRNR039090"/>
    </source>
</evidence>
<keyword evidence="5" id="KW-0143">Chaperone</keyword>
<comment type="caution">
    <text evidence="7">The sequence shown here is derived from an EMBL/GenBank/DDBJ whole genome shotgun (WGS) entry which is preliminary data.</text>
</comment>
<dbReference type="InterPro" id="IPR036584">
    <property type="entry name" value="FliS_sf"/>
</dbReference>
<dbReference type="GO" id="GO:0071973">
    <property type="term" value="P:bacterial-type flagellum-dependent cell motility"/>
    <property type="evidence" value="ECO:0007669"/>
    <property type="project" value="TreeGrafter"/>
</dbReference>
<gene>
    <name evidence="7" type="primary">fliS</name>
    <name evidence="7" type="ORF">GP2143_11002</name>
</gene>
<evidence type="ECO:0000313" key="8">
    <source>
        <dbReference type="Proteomes" id="UP000004931"/>
    </source>
</evidence>
<evidence type="ECO:0000313" key="7">
    <source>
        <dbReference type="EMBL" id="EAW30096.1"/>
    </source>
</evidence>
<dbReference type="Pfam" id="PF02561">
    <property type="entry name" value="FliS"/>
    <property type="match status" value="1"/>
</dbReference>
<dbReference type="Gene3D" id="1.20.120.340">
    <property type="entry name" value="Flagellar protein FliS"/>
    <property type="match status" value="1"/>
</dbReference>
<keyword evidence="7" id="KW-0969">Cilium</keyword>
<dbReference type="GO" id="GO:0044780">
    <property type="term" value="P:bacterial-type flagellum assembly"/>
    <property type="evidence" value="ECO:0007669"/>
    <property type="project" value="InterPro"/>
</dbReference>
<accession>A0YG70</accession>
<comment type="subcellular location">
    <subcellularLocation>
        <location evidence="1 6">Cytoplasm</location>
        <location evidence="1 6">Cytosol</location>
    </subcellularLocation>
</comment>
<evidence type="ECO:0000256" key="3">
    <source>
        <dbReference type="ARBA" id="ARBA00022490"/>
    </source>
</evidence>
<keyword evidence="3 6" id="KW-0963">Cytoplasm</keyword>
<keyword evidence="4 6" id="KW-1005">Bacterial flagellum biogenesis</keyword>
<name>A0YG70_9GAMM</name>
<keyword evidence="8" id="KW-1185">Reference proteome</keyword>